<feature type="binding site" evidence="15">
    <location>
        <position position="593"/>
    </location>
    <ligand>
        <name>Ca(2+)</name>
        <dbReference type="ChEBI" id="CHEBI:29108"/>
    </ligand>
</feature>
<feature type="active site" description="Charge relay system" evidence="15">
    <location>
        <position position="306"/>
    </location>
</feature>
<dbReference type="GeneID" id="54478125"/>
<evidence type="ECO:0000256" key="9">
    <source>
        <dbReference type="ARBA" id="ARBA00022801"/>
    </source>
</evidence>
<evidence type="ECO:0000256" key="15">
    <source>
        <dbReference type="PROSITE-ProRule" id="PRU01032"/>
    </source>
</evidence>
<evidence type="ECO:0000256" key="3">
    <source>
        <dbReference type="ARBA" id="ARBA00004239"/>
    </source>
</evidence>
<dbReference type="CDD" id="cd11377">
    <property type="entry name" value="Pro-peptidase_S53"/>
    <property type="match status" value="1"/>
</dbReference>
<dbReference type="InterPro" id="IPR015366">
    <property type="entry name" value="S53_propep"/>
</dbReference>
<evidence type="ECO:0000256" key="12">
    <source>
        <dbReference type="ARBA" id="ARBA00023026"/>
    </source>
</evidence>
<evidence type="ECO:0000256" key="8">
    <source>
        <dbReference type="ARBA" id="ARBA00022729"/>
    </source>
</evidence>
<protein>
    <recommendedName>
        <fullName evidence="4">tripeptidyl-peptidase II</fullName>
        <ecNumber evidence="4">3.4.14.10</ecNumber>
    </recommendedName>
</protein>
<feature type="chain" id="PRO_5025359657" description="tripeptidyl-peptidase II" evidence="16">
    <location>
        <begin position="17"/>
        <end position="618"/>
    </location>
</feature>
<feature type="active site" description="Charge relay system" evidence="15">
    <location>
        <position position="530"/>
    </location>
</feature>
<dbReference type="SUPFAM" id="SSF54897">
    <property type="entry name" value="Protease propeptides/inhibitors"/>
    <property type="match status" value="1"/>
</dbReference>
<sequence>MRSFAVVALTAVLASAAPLSDADCKYAVKETHPVPGSFARVGDAPQDHLIRLSVGLKQSNFEQLERELFEVSDPSHPRYGQHLSQDDVTQLVKPSEESLELVKEWIHQHVHPDAVEHSSASDFLTFTLPVASIEKMLDTKYSTYRHRDGFELVRTPQWSLPLHLHEHISTIQPTNAFMRPFGQAKLYRTSGGTRALELTQDGSADADSKSSDISKSCHAENVTPHCLRLLYGTSHYKPKAGAKAQIALNDFLGEINNRSDARLFLERFRPKAVGAAEAFKQISVNGGNTQQTPENATQLKQEIGIEGNLDVQTIIGQTYPMNVTAYSTGGNAPYIPDSLEPPNDPQNEPYMIWLNYILAQSDIPWQVISNSYADDEDTVPPSYAQSVCAGFAQLGARGVSVFFGSGDAGVEGVQVGGNCTLNTNPNKKQFVPCFPGSCPYVTTIGSTSGFSPERVAYDPANGFRPGGGFSNYFGQPSWQKTAVESYLNIIGNANKGLFNTSGRAYPDLAAYGVNFTIAWNGSFIPVDGTSCSTPTAASIFALVNDARIAAGKSSLGWLNPFIYSTANKAFTDITIGETQGCNTTGFTAQKGWDAASGWGTPKFKELLEAAGVGSSWNY</sequence>
<dbReference type="FunFam" id="3.40.50.200:FF:000015">
    <property type="entry name" value="Tripeptidyl peptidase A"/>
    <property type="match status" value="1"/>
</dbReference>
<evidence type="ECO:0000256" key="6">
    <source>
        <dbReference type="ARBA" id="ARBA00022670"/>
    </source>
</evidence>
<dbReference type="EMBL" id="MU001635">
    <property type="protein sequence ID" value="KAF2483304.1"/>
    <property type="molecule type" value="Genomic_DNA"/>
</dbReference>
<keyword evidence="12" id="KW-0843">Virulence</keyword>
<keyword evidence="14" id="KW-0325">Glycoprotein</keyword>
<dbReference type="RefSeq" id="XP_033589874.1">
    <property type="nucleotide sequence ID" value="XM_033737123.1"/>
</dbReference>
<dbReference type="GO" id="GO:0008240">
    <property type="term" value="F:tripeptidyl-peptidase activity"/>
    <property type="evidence" value="ECO:0007669"/>
    <property type="project" value="UniProtKB-EC"/>
</dbReference>
<dbReference type="InterPro" id="IPR036852">
    <property type="entry name" value="Peptidase_S8/S53_dom_sf"/>
</dbReference>
<comment type="cofactor">
    <cofactor evidence="15">
        <name>Ca(2+)</name>
        <dbReference type="ChEBI" id="CHEBI:29108"/>
    </cofactor>
    <text evidence="15">Binds 1 Ca(2+) ion per subunit.</text>
</comment>
<dbReference type="InterPro" id="IPR050819">
    <property type="entry name" value="Tripeptidyl-peptidase_I"/>
</dbReference>
<dbReference type="PANTHER" id="PTHR14218:SF39">
    <property type="entry name" value="PEPTIDASE S53 DOMAIN-CONTAINING PROTEIN"/>
    <property type="match status" value="1"/>
</dbReference>
<organism evidence="18 19">
    <name type="scientific">Neohortaea acidophila</name>
    <dbReference type="NCBI Taxonomy" id="245834"/>
    <lineage>
        <taxon>Eukaryota</taxon>
        <taxon>Fungi</taxon>
        <taxon>Dikarya</taxon>
        <taxon>Ascomycota</taxon>
        <taxon>Pezizomycotina</taxon>
        <taxon>Dothideomycetes</taxon>
        <taxon>Dothideomycetidae</taxon>
        <taxon>Mycosphaerellales</taxon>
        <taxon>Teratosphaeriaceae</taxon>
        <taxon>Neohortaea</taxon>
    </lineage>
</organism>
<dbReference type="PANTHER" id="PTHR14218">
    <property type="entry name" value="PROTEASE S8 TRIPEPTIDYL PEPTIDASE I CLN2"/>
    <property type="match status" value="1"/>
</dbReference>
<dbReference type="Pfam" id="PF00082">
    <property type="entry name" value="Peptidase_S8"/>
    <property type="match status" value="1"/>
</dbReference>
<evidence type="ECO:0000313" key="18">
    <source>
        <dbReference type="EMBL" id="KAF2483304.1"/>
    </source>
</evidence>
<comment type="catalytic activity">
    <reaction evidence="1">
        <text>Release of an N-terminal tripeptide from a polypeptide.</text>
        <dbReference type="EC" id="3.4.14.10"/>
    </reaction>
</comment>
<reference evidence="18" key="1">
    <citation type="journal article" date="2020" name="Stud. Mycol.">
        <title>101 Dothideomycetes genomes: a test case for predicting lifestyles and emergence of pathogens.</title>
        <authorList>
            <person name="Haridas S."/>
            <person name="Albert R."/>
            <person name="Binder M."/>
            <person name="Bloem J."/>
            <person name="Labutti K."/>
            <person name="Salamov A."/>
            <person name="Andreopoulos B."/>
            <person name="Baker S."/>
            <person name="Barry K."/>
            <person name="Bills G."/>
            <person name="Bluhm B."/>
            <person name="Cannon C."/>
            <person name="Castanera R."/>
            <person name="Culley D."/>
            <person name="Daum C."/>
            <person name="Ezra D."/>
            <person name="Gonzalez J."/>
            <person name="Henrissat B."/>
            <person name="Kuo A."/>
            <person name="Liang C."/>
            <person name="Lipzen A."/>
            <person name="Lutzoni F."/>
            <person name="Magnuson J."/>
            <person name="Mondo S."/>
            <person name="Nolan M."/>
            <person name="Ohm R."/>
            <person name="Pangilinan J."/>
            <person name="Park H.-J."/>
            <person name="Ramirez L."/>
            <person name="Alfaro M."/>
            <person name="Sun H."/>
            <person name="Tritt A."/>
            <person name="Yoshinaga Y."/>
            <person name="Zwiers L.-H."/>
            <person name="Turgeon B."/>
            <person name="Goodwin S."/>
            <person name="Spatafora J."/>
            <person name="Crous P."/>
            <person name="Grigoriev I."/>
        </authorList>
    </citation>
    <scope>NUCLEOTIDE SEQUENCE</scope>
    <source>
        <strain evidence="18">CBS 113389</strain>
    </source>
</reference>
<keyword evidence="11 15" id="KW-0106">Calcium</keyword>
<evidence type="ECO:0000256" key="7">
    <source>
        <dbReference type="ARBA" id="ARBA00022723"/>
    </source>
</evidence>
<dbReference type="Pfam" id="PF09286">
    <property type="entry name" value="Pro-kuma_activ"/>
    <property type="match status" value="1"/>
</dbReference>
<comment type="function">
    <text evidence="2">Secreted tripeptidyl-peptidase which degrades proteins at acidic pHs and is involved in virulence.</text>
</comment>
<gene>
    <name evidence="18" type="ORF">BDY17DRAFT_324054</name>
</gene>
<feature type="binding site" evidence="15">
    <location>
        <position position="591"/>
    </location>
    <ligand>
        <name>Ca(2+)</name>
        <dbReference type="ChEBI" id="CHEBI:29108"/>
    </ligand>
</feature>
<dbReference type="EC" id="3.4.14.10" evidence="4"/>
<dbReference type="Gene3D" id="3.40.50.200">
    <property type="entry name" value="Peptidase S8/S53 domain"/>
    <property type="match status" value="1"/>
</dbReference>
<evidence type="ECO:0000259" key="17">
    <source>
        <dbReference type="PROSITE" id="PS51695"/>
    </source>
</evidence>
<keyword evidence="6 15" id="KW-0645">Protease</keyword>
<evidence type="ECO:0000256" key="2">
    <source>
        <dbReference type="ARBA" id="ARBA00002451"/>
    </source>
</evidence>
<keyword evidence="5" id="KW-0964">Secreted</keyword>
<dbReference type="OrthoDB" id="409122at2759"/>
<dbReference type="AlphaFoldDB" id="A0A6A6PUE2"/>
<dbReference type="GO" id="GO:0046872">
    <property type="term" value="F:metal ion binding"/>
    <property type="evidence" value="ECO:0007669"/>
    <property type="project" value="UniProtKB-UniRule"/>
</dbReference>
<keyword evidence="8 16" id="KW-0732">Signal</keyword>
<name>A0A6A6PUE2_9PEZI</name>
<comment type="subcellular location">
    <subcellularLocation>
        <location evidence="3">Secreted</location>
        <location evidence="3">Extracellular space</location>
    </subcellularLocation>
</comment>
<evidence type="ECO:0000256" key="16">
    <source>
        <dbReference type="SAM" id="SignalP"/>
    </source>
</evidence>
<evidence type="ECO:0000256" key="4">
    <source>
        <dbReference type="ARBA" id="ARBA00012462"/>
    </source>
</evidence>
<keyword evidence="9 15" id="KW-0378">Hydrolase</keyword>
<feature type="binding site" evidence="15">
    <location>
        <position position="573"/>
    </location>
    <ligand>
        <name>Ca(2+)</name>
        <dbReference type="ChEBI" id="CHEBI:29108"/>
    </ligand>
</feature>
<dbReference type="GO" id="GO:0006508">
    <property type="term" value="P:proteolysis"/>
    <property type="evidence" value="ECO:0007669"/>
    <property type="project" value="UniProtKB-KW"/>
</dbReference>
<keyword evidence="13" id="KW-0865">Zymogen</keyword>
<dbReference type="PROSITE" id="PS51695">
    <property type="entry name" value="SEDOLISIN"/>
    <property type="match status" value="1"/>
</dbReference>
<keyword evidence="7 15" id="KW-0479">Metal-binding</keyword>
<accession>A0A6A6PUE2</accession>
<feature type="active site" description="Charge relay system" evidence="15">
    <location>
        <position position="310"/>
    </location>
</feature>
<dbReference type="GO" id="GO:0005576">
    <property type="term" value="C:extracellular region"/>
    <property type="evidence" value="ECO:0007669"/>
    <property type="project" value="UniProtKB-SubCell"/>
</dbReference>
<feature type="binding site" evidence="15">
    <location>
        <position position="572"/>
    </location>
    <ligand>
        <name>Ca(2+)</name>
        <dbReference type="ChEBI" id="CHEBI:29108"/>
    </ligand>
</feature>
<dbReference type="SUPFAM" id="SSF52743">
    <property type="entry name" value="Subtilisin-like"/>
    <property type="match status" value="1"/>
</dbReference>
<keyword evidence="10 15" id="KW-0720">Serine protease</keyword>
<evidence type="ECO:0000256" key="11">
    <source>
        <dbReference type="ARBA" id="ARBA00022837"/>
    </source>
</evidence>
<evidence type="ECO:0000256" key="14">
    <source>
        <dbReference type="ARBA" id="ARBA00023180"/>
    </source>
</evidence>
<dbReference type="GO" id="GO:0004252">
    <property type="term" value="F:serine-type endopeptidase activity"/>
    <property type="evidence" value="ECO:0007669"/>
    <property type="project" value="UniProtKB-UniRule"/>
</dbReference>
<dbReference type="InterPro" id="IPR030400">
    <property type="entry name" value="Sedolisin_dom"/>
</dbReference>
<dbReference type="CDD" id="cd04056">
    <property type="entry name" value="Peptidases_S53"/>
    <property type="match status" value="1"/>
</dbReference>
<evidence type="ECO:0000313" key="19">
    <source>
        <dbReference type="Proteomes" id="UP000799767"/>
    </source>
</evidence>
<dbReference type="Proteomes" id="UP000799767">
    <property type="component" value="Unassembled WGS sequence"/>
</dbReference>
<keyword evidence="19" id="KW-1185">Reference proteome</keyword>
<evidence type="ECO:0000256" key="13">
    <source>
        <dbReference type="ARBA" id="ARBA00023145"/>
    </source>
</evidence>
<proteinExistence type="predicted"/>
<evidence type="ECO:0000256" key="10">
    <source>
        <dbReference type="ARBA" id="ARBA00022825"/>
    </source>
</evidence>
<dbReference type="InterPro" id="IPR000209">
    <property type="entry name" value="Peptidase_S8/S53_dom"/>
</dbReference>
<evidence type="ECO:0000256" key="5">
    <source>
        <dbReference type="ARBA" id="ARBA00022525"/>
    </source>
</evidence>
<feature type="domain" description="Peptidase S53" evidence="17">
    <location>
        <begin position="221"/>
        <end position="613"/>
    </location>
</feature>
<evidence type="ECO:0000256" key="1">
    <source>
        <dbReference type="ARBA" id="ARBA00001910"/>
    </source>
</evidence>
<dbReference type="SMART" id="SM00944">
    <property type="entry name" value="Pro-kuma_activ"/>
    <property type="match status" value="1"/>
</dbReference>
<feature type="signal peptide" evidence="16">
    <location>
        <begin position="1"/>
        <end position="16"/>
    </location>
</feature>